<dbReference type="CDD" id="cd02440">
    <property type="entry name" value="AdoMet_MTases"/>
    <property type="match status" value="1"/>
</dbReference>
<dbReference type="RefSeq" id="WP_043812788.1">
    <property type="nucleotide sequence ID" value="NZ_JOEF01000019.1"/>
</dbReference>
<accession>A0A1G9VUM2</accession>
<protein>
    <submittedName>
        <fullName evidence="7">Cyclopropane-fatty-acyl-phospholipid synthase</fullName>
    </submittedName>
</protein>
<evidence type="ECO:0000256" key="6">
    <source>
        <dbReference type="PIRSR" id="PIRSR003085-1"/>
    </source>
</evidence>
<dbReference type="GO" id="GO:0008610">
    <property type="term" value="P:lipid biosynthetic process"/>
    <property type="evidence" value="ECO:0007669"/>
    <property type="project" value="InterPro"/>
</dbReference>
<evidence type="ECO:0000256" key="3">
    <source>
        <dbReference type="ARBA" id="ARBA00022679"/>
    </source>
</evidence>
<proteinExistence type="inferred from homology"/>
<dbReference type="InterPro" id="IPR029063">
    <property type="entry name" value="SAM-dependent_MTases_sf"/>
</dbReference>
<evidence type="ECO:0000313" key="7">
    <source>
        <dbReference type="EMBL" id="SDM75982.1"/>
    </source>
</evidence>
<reference evidence="7 8" key="1">
    <citation type="submission" date="2016-10" db="EMBL/GenBank/DDBJ databases">
        <authorList>
            <person name="de Groot N.N."/>
        </authorList>
    </citation>
    <scope>NUCLEOTIDE SEQUENCE [LARGE SCALE GENOMIC DNA]</scope>
    <source>
        <strain evidence="7 8">DSM 44149</strain>
    </source>
</reference>
<keyword evidence="3" id="KW-0808">Transferase</keyword>
<dbReference type="EMBL" id="LT629701">
    <property type="protein sequence ID" value="SDM75982.1"/>
    <property type="molecule type" value="Genomic_DNA"/>
</dbReference>
<feature type="active site" evidence="6">
    <location>
        <position position="390"/>
    </location>
</feature>
<dbReference type="AlphaFoldDB" id="A0A1G9VUM2"/>
<dbReference type="eggNOG" id="COG2230">
    <property type="taxonomic scope" value="Bacteria"/>
</dbReference>
<dbReference type="PANTHER" id="PTHR43667">
    <property type="entry name" value="CYCLOPROPANE-FATTY-ACYL-PHOSPHOLIPID SYNTHASE"/>
    <property type="match status" value="1"/>
</dbReference>
<dbReference type="PANTHER" id="PTHR43667:SF2">
    <property type="entry name" value="FATTY ACID C-METHYL TRANSFERASE"/>
    <property type="match status" value="1"/>
</dbReference>
<organism evidence="7 8">
    <name type="scientific">Allokutzneria albata</name>
    <name type="common">Kibdelosporangium albatum</name>
    <dbReference type="NCBI Taxonomy" id="211114"/>
    <lineage>
        <taxon>Bacteria</taxon>
        <taxon>Bacillati</taxon>
        <taxon>Actinomycetota</taxon>
        <taxon>Actinomycetes</taxon>
        <taxon>Pseudonocardiales</taxon>
        <taxon>Pseudonocardiaceae</taxon>
        <taxon>Allokutzneria</taxon>
    </lineage>
</organism>
<evidence type="ECO:0000256" key="4">
    <source>
        <dbReference type="ARBA" id="ARBA00022691"/>
    </source>
</evidence>
<dbReference type="Pfam" id="PF02353">
    <property type="entry name" value="CMAS"/>
    <property type="match status" value="1"/>
</dbReference>
<keyword evidence="4" id="KW-0949">S-adenosyl-L-methionine</keyword>
<keyword evidence="8" id="KW-1185">Reference proteome</keyword>
<dbReference type="GO" id="GO:0032259">
    <property type="term" value="P:methylation"/>
    <property type="evidence" value="ECO:0007669"/>
    <property type="project" value="UniProtKB-KW"/>
</dbReference>
<dbReference type="GO" id="GO:0008168">
    <property type="term" value="F:methyltransferase activity"/>
    <property type="evidence" value="ECO:0007669"/>
    <property type="project" value="UniProtKB-KW"/>
</dbReference>
<comment type="similarity">
    <text evidence="1">Belongs to the CFA/CMAS family.</text>
</comment>
<dbReference type="SUPFAM" id="SSF53335">
    <property type="entry name" value="S-adenosyl-L-methionine-dependent methyltransferases"/>
    <property type="match status" value="1"/>
</dbReference>
<evidence type="ECO:0000313" key="8">
    <source>
        <dbReference type="Proteomes" id="UP000183376"/>
    </source>
</evidence>
<sequence length="410" mass="46248">MTPIQPPGPDILRWPGLAAPPPNPLRAGIAERLFRHAVRTLPIQVRLPGGQLLGAGGPDSPVMRILRPATFFHRLGLDSKIGFGESYMAGDWTSSRLADVLTPFARRMATLVPKPLQAFRRAVDRPQPSAERNTVDGARENIHRHYDLSNDLFATFLDETMTYSSAWFTPASSDLAEAQRRKIDGILDYAGVRRGTRMLEIGTGWGELAIRAAQRGAEVTSLTISAEQKSLAEQRISAAGVNDKIRVQLRDYRHAEGRYDAIVSVEMIEAVGREYWPTYFGALDRLLVPGGRIGLQAITMPHDRMLATRRTYTWIHKYVFPGGLLPSLRAIEDNLARTGLRLVEQRSLGPHYAQTLREWRDRFTARWKQVADLGFDSTFRRMWEFYLAYCEAGFRARYIDVWQLGITKAA</sequence>
<dbReference type="InterPro" id="IPR050723">
    <property type="entry name" value="CFA/CMAS"/>
</dbReference>
<evidence type="ECO:0000256" key="1">
    <source>
        <dbReference type="ARBA" id="ARBA00010815"/>
    </source>
</evidence>
<keyword evidence="5" id="KW-0443">Lipid metabolism</keyword>
<dbReference type="Proteomes" id="UP000183376">
    <property type="component" value="Chromosome I"/>
</dbReference>
<dbReference type="InterPro" id="IPR003333">
    <property type="entry name" value="CMAS"/>
</dbReference>
<dbReference type="STRING" id="211114.SAMN04489726_3247"/>
<gene>
    <name evidence="7" type="ORF">SAMN04489726_3247</name>
</gene>
<keyword evidence="2" id="KW-0489">Methyltransferase</keyword>
<name>A0A1G9VUM2_ALLAB</name>
<dbReference type="PIRSF" id="PIRSF003085">
    <property type="entry name" value="CMAS"/>
    <property type="match status" value="1"/>
</dbReference>
<evidence type="ECO:0000256" key="2">
    <source>
        <dbReference type="ARBA" id="ARBA00022603"/>
    </source>
</evidence>
<evidence type="ECO:0000256" key="5">
    <source>
        <dbReference type="ARBA" id="ARBA00023098"/>
    </source>
</evidence>
<dbReference type="Gene3D" id="3.40.50.150">
    <property type="entry name" value="Vaccinia Virus protein VP39"/>
    <property type="match status" value="1"/>
</dbReference>